<keyword evidence="2" id="KW-1185">Reference proteome</keyword>
<dbReference type="AlphaFoldDB" id="A0A8S4RET7"/>
<dbReference type="EMBL" id="CAKXAJ010025124">
    <property type="protein sequence ID" value="CAH2235433.1"/>
    <property type="molecule type" value="Genomic_DNA"/>
</dbReference>
<dbReference type="OrthoDB" id="40579at2759"/>
<dbReference type="InterPro" id="IPR023198">
    <property type="entry name" value="PGP-like_dom2"/>
</dbReference>
<organism evidence="1 2">
    <name type="scientific">Pararge aegeria aegeria</name>
    <dbReference type="NCBI Taxonomy" id="348720"/>
    <lineage>
        <taxon>Eukaryota</taxon>
        <taxon>Metazoa</taxon>
        <taxon>Ecdysozoa</taxon>
        <taxon>Arthropoda</taxon>
        <taxon>Hexapoda</taxon>
        <taxon>Insecta</taxon>
        <taxon>Pterygota</taxon>
        <taxon>Neoptera</taxon>
        <taxon>Endopterygota</taxon>
        <taxon>Lepidoptera</taxon>
        <taxon>Glossata</taxon>
        <taxon>Ditrysia</taxon>
        <taxon>Papilionoidea</taxon>
        <taxon>Nymphalidae</taxon>
        <taxon>Satyrinae</taxon>
        <taxon>Satyrini</taxon>
        <taxon>Parargina</taxon>
        <taxon>Pararge</taxon>
    </lineage>
</organism>
<dbReference type="SUPFAM" id="SSF56784">
    <property type="entry name" value="HAD-like"/>
    <property type="match status" value="1"/>
</dbReference>
<dbReference type="Gene3D" id="3.40.50.1000">
    <property type="entry name" value="HAD superfamily/HAD-like"/>
    <property type="match status" value="1"/>
</dbReference>
<dbReference type="NCBIfam" id="TIGR01509">
    <property type="entry name" value="HAD-SF-IA-v3"/>
    <property type="match status" value="1"/>
</dbReference>
<evidence type="ECO:0000313" key="2">
    <source>
        <dbReference type="Proteomes" id="UP000838756"/>
    </source>
</evidence>
<dbReference type="Pfam" id="PF00702">
    <property type="entry name" value="Hydrolase"/>
    <property type="match status" value="1"/>
</dbReference>
<proteinExistence type="predicted"/>
<dbReference type="GO" id="GO:0016791">
    <property type="term" value="F:phosphatase activity"/>
    <property type="evidence" value="ECO:0007669"/>
    <property type="project" value="TreeGrafter"/>
</dbReference>
<gene>
    <name evidence="1" type="primary">jg13291</name>
    <name evidence="1" type="ORF">PAEG_LOCUS13094</name>
</gene>
<dbReference type="Proteomes" id="UP000838756">
    <property type="component" value="Unassembled WGS sequence"/>
</dbReference>
<dbReference type="InterPro" id="IPR036412">
    <property type="entry name" value="HAD-like_sf"/>
</dbReference>
<comment type="caution">
    <text evidence="1">The sequence shown here is derived from an EMBL/GenBank/DDBJ whole genome shotgun (WGS) entry which is preliminary data.</text>
</comment>
<evidence type="ECO:0000313" key="1">
    <source>
        <dbReference type="EMBL" id="CAH2235433.1"/>
    </source>
</evidence>
<dbReference type="Gene3D" id="1.10.150.240">
    <property type="entry name" value="Putative phosphatase, domain 2"/>
    <property type="match status" value="1"/>
</dbReference>
<dbReference type="InterPro" id="IPR023214">
    <property type="entry name" value="HAD_sf"/>
</dbReference>
<name>A0A8S4RET7_9NEOP</name>
<dbReference type="PANTHER" id="PTHR18901">
    <property type="entry name" value="2-DEOXYGLUCOSE-6-PHOSPHATE PHOSPHATASE 2"/>
    <property type="match status" value="1"/>
</dbReference>
<sequence length="236" mass="27185">MIKQICEKYNRKYPKDLQLQVYGLTDRELCSLVVREVKIPISVDEFERQLNDLAQKMLPSAPLQKGAERLLTHLHDYKIPMALATNSMEQSVRLHATARPKLFGLFHHKISVTDPEVFRGKPNPDIFLVAASRFPDKPSPRQCLVFEDSAVGVQSAKEAGMQVKYILNSTRDYKSKANPQVVMIPDARLDREHTRHATLVIHSLLDFRPELFGLPPFDDAPRKYKRIEDFESQKDY</sequence>
<protein>
    <submittedName>
        <fullName evidence="1">Jg13291 protein</fullName>
    </submittedName>
</protein>
<accession>A0A8S4RET7</accession>
<reference evidence="1" key="1">
    <citation type="submission" date="2022-03" db="EMBL/GenBank/DDBJ databases">
        <authorList>
            <person name="Lindestad O."/>
        </authorList>
    </citation>
    <scope>NUCLEOTIDE SEQUENCE</scope>
</reference>
<dbReference type="PANTHER" id="PTHR18901:SF38">
    <property type="entry name" value="PSEUDOURIDINE-5'-PHOSPHATASE"/>
    <property type="match status" value="1"/>
</dbReference>
<dbReference type="InterPro" id="IPR006439">
    <property type="entry name" value="HAD-SF_hydro_IA"/>
</dbReference>